<dbReference type="RefSeq" id="XP_041293532.1">
    <property type="nucleotide sequence ID" value="XM_041437136.1"/>
</dbReference>
<evidence type="ECO:0000313" key="2">
    <source>
        <dbReference type="EMBL" id="KAG2109587.1"/>
    </source>
</evidence>
<name>A0A9P7JUT1_9AGAM</name>
<feature type="region of interest" description="Disordered" evidence="1">
    <location>
        <begin position="1"/>
        <end position="64"/>
    </location>
</feature>
<evidence type="ECO:0000313" key="3">
    <source>
        <dbReference type="Proteomes" id="UP000823399"/>
    </source>
</evidence>
<keyword evidence="3" id="KW-1185">Reference proteome</keyword>
<feature type="compositionally biased region" description="Basic and acidic residues" evidence="1">
    <location>
        <begin position="18"/>
        <end position="34"/>
    </location>
</feature>
<feature type="region of interest" description="Disordered" evidence="1">
    <location>
        <begin position="289"/>
        <end position="383"/>
    </location>
</feature>
<dbReference type="EMBL" id="JABBWM010000023">
    <property type="protein sequence ID" value="KAG2109587.1"/>
    <property type="molecule type" value="Genomic_DNA"/>
</dbReference>
<dbReference type="AlphaFoldDB" id="A0A9P7JUT1"/>
<reference evidence="2" key="1">
    <citation type="journal article" date="2020" name="New Phytol.">
        <title>Comparative genomics reveals dynamic genome evolution in host specialist ectomycorrhizal fungi.</title>
        <authorList>
            <person name="Lofgren L.A."/>
            <person name="Nguyen N.H."/>
            <person name="Vilgalys R."/>
            <person name="Ruytinx J."/>
            <person name="Liao H.L."/>
            <person name="Branco S."/>
            <person name="Kuo A."/>
            <person name="LaButti K."/>
            <person name="Lipzen A."/>
            <person name="Andreopoulos W."/>
            <person name="Pangilinan J."/>
            <person name="Riley R."/>
            <person name="Hundley H."/>
            <person name="Na H."/>
            <person name="Barry K."/>
            <person name="Grigoriev I.V."/>
            <person name="Stajich J.E."/>
            <person name="Kennedy P.G."/>
        </authorList>
    </citation>
    <scope>NUCLEOTIDE SEQUENCE</scope>
    <source>
        <strain evidence="2">FC423</strain>
    </source>
</reference>
<sequence length="627" mass="69341">MPNSQPKRKPSLFSRIGARIDDRPHSYYSKETRLRPLGNNYEGKQASVSATGHAGRHPQAKQHVPDSSFIVHVPATRQPTTFSPDTVTQERNNHAYGILATVSISGSSPGSDVKPMSLDDAPLYSTRFRKRSSKMSLEPSPLTGTYSKASSQMSVDSFSPNVDQSAQHRASFRMSVDVPSACQIRWSSDRMLIDEIQHRYPTQNLPQQVYSHCAFSFITRPTVSPNITCSRNTSVHSPRERTLASSVLSPTSFSLRHISLSHGRGSPCGEANSALVPPSRLLSMQYGRDKESQVLPPTRSPPCTSPPPPSLIDSSLSHPWGRSEFAPAAPPGIFSTKHGTPVLREGNRSPPTSPDAVHRQYPTSRSRVRARRSSSGDDASYKRRCIRQDSQPITLLFIDSHSTCNTSPQSPHSLSPINEAWLPPMEKQLEMAHESQLKARFRKFKAIIGGAVDEIKEEIVLYHKDHRKHKVARTNTNSEPFTGVPDYLRSLERYDPPETTDTSRSQPQTSFDIEKDIDNIAQTWTKLALCDSPMPLGGDVSDGILPGEVPYLSLSPPRINEPPMNQSRSPPVRRTADLGAVTQVQSGEVDIHMEDAVNLAAPAFRRRRTVDAFNANGMVTSRLPKSL</sequence>
<protein>
    <submittedName>
        <fullName evidence="2">Uncharacterized protein</fullName>
    </submittedName>
</protein>
<feature type="compositionally biased region" description="Basic residues" evidence="1">
    <location>
        <begin position="1"/>
        <end position="10"/>
    </location>
</feature>
<proteinExistence type="predicted"/>
<accession>A0A9P7JUT1</accession>
<feature type="compositionally biased region" description="Pro residues" evidence="1">
    <location>
        <begin position="298"/>
        <end position="310"/>
    </location>
</feature>
<organism evidence="2 3">
    <name type="scientific">Suillus discolor</name>
    <dbReference type="NCBI Taxonomy" id="1912936"/>
    <lineage>
        <taxon>Eukaryota</taxon>
        <taxon>Fungi</taxon>
        <taxon>Dikarya</taxon>
        <taxon>Basidiomycota</taxon>
        <taxon>Agaricomycotina</taxon>
        <taxon>Agaricomycetes</taxon>
        <taxon>Agaricomycetidae</taxon>
        <taxon>Boletales</taxon>
        <taxon>Suillineae</taxon>
        <taxon>Suillaceae</taxon>
        <taxon>Suillus</taxon>
    </lineage>
</organism>
<feature type="compositionally biased region" description="Polar residues" evidence="1">
    <location>
        <begin position="499"/>
        <end position="510"/>
    </location>
</feature>
<dbReference type="OrthoDB" id="2655144at2759"/>
<evidence type="ECO:0000256" key="1">
    <source>
        <dbReference type="SAM" id="MobiDB-lite"/>
    </source>
</evidence>
<comment type="caution">
    <text evidence="2">The sequence shown here is derived from an EMBL/GenBank/DDBJ whole genome shotgun (WGS) entry which is preliminary data.</text>
</comment>
<dbReference type="GeneID" id="64699395"/>
<feature type="region of interest" description="Disordered" evidence="1">
    <location>
        <begin position="491"/>
        <end position="510"/>
    </location>
</feature>
<dbReference type="Proteomes" id="UP000823399">
    <property type="component" value="Unassembled WGS sequence"/>
</dbReference>
<gene>
    <name evidence="2" type="ORF">F5147DRAFT_691404</name>
</gene>